<dbReference type="Proteomes" id="UP001241377">
    <property type="component" value="Unassembled WGS sequence"/>
</dbReference>
<accession>A0ACC2VFB7</accession>
<name>A0ACC2VFB7_9TREE</name>
<gene>
    <name evidence="1" type="ORF">QFC19_006483</name>
</gene>
<comment type="caution">
    <text evidence="1">The sequence shown here is derived from an EMBL/GenBank/DDBJ whole genome shotgun (WGS) entry which is preliminary data.</text>
</comment>
<evidence type="ECO:0000313" key="1">
    <source>
        <dbReference type="EMBL" id="KAJ9098048.1"/>
    </source>
</evidence>
<protein>
    <submittedName>
        <fullName evidence="1">Uncharacterized protein</fullName>
    </submittedName>
</protein>
<evidence type="ECO:0000313" key="2">
    <source>
        <dbReference type="Proteomes" id="UP001241377"/>
    </source>
</evidence>
<proteinExistence type="predicted"/>
<organism evidence="1 2">
    <name type="scientific">Naganishia cerealis</name>
    <dbReference type="NCBI Taxonomy" id="610337"/>
    <lineage>
        <taxon>Eukaryota</taxon>
        <taxon>Fungi</taxon>
        <taxon>Dikarya</taxon>
        <taxon>Basidiomycota</taxon>
        <taxon>Agaricomycotina</taxon>
        <taxon>Tremellomycetes</taxon>
        <taxon>Filobasidiales</taxon>
        <taxon>Filobasidiaceae</taxon>
        <taxon>Naganishia</taxon>
    </lineage>
</organism>
<sequence length="235" mass="25169">MCKCPGDFLPRASHLILPPAGTPQNISCNYVPGSINLFSGEVEQSAYNYLLDRTACIAFVVVFGLSAGLHLGQAAWSRQWWLVWTLGFGAIGECIGWSGRLWSSISEHWDPADGGSYTINQTSFLMQISSLIIAPAFMAAGNYILLGRIIPILGSKYSFIHPLSYTIVFVTGDLISLVIQAIGGGQASAAATLEDANKGAKVMVGGVMFQMAILLVAERTTNPPLQKDLPATVNM</sequence>
<dbReference type="EMBL" id="JASBWR010000079">
    <property type="protein sequence ID" value="KAJ9098048.1"/>
    <property type="molecule type" value="Genomic_DNA"/>
</dbReference>
<reference evidence="1" key="1">
    <citation type="submission" date="2023-04" db="EMBL/GenBank/DDBJ databases">
        <title>Draft Genome sequencing of Naganishia species isolated from polar environments using Oxford Nanopore Technology.</title>
        <authorList>
            <person name="Leo P."/>
            <person name="Venkateswaran K."/>
        </authorList>
    </citation>
    <scope>NUCLEOTIDE SEQUENCE</scope>
    <source>
        <strain evidence="1">MNA-CCFEE 5261</strain>
    </source>
</reference>
<keyword evidence="2" id="KW-1185">Reference proteome</keyword>